<name>A0A084SRV9_9BACT</name>
<organism evidence="1 2">
    <name type="scientific">Archangium violaceum Cb vi76</name>
    <dbReference type="NCBI Taxonomy" id="1406225"/>
    <lineage>
        <taxon>Bacteria</taxon>
        <taxon>Pseudomonadati</taxon>
        <taxon>Myxococcota</taxon>
        <taxon>Myxococcia</taxon>
        <taxon>Myxococcales</taxon>
        <taxon>Cystobacterineae</taxon>
        <taxon>Archangiaceae</taxon>
        <taxon>Archangium</taxon>
    </lineage>
</organism>
<sequence length="62" mass="6891">MKALAAALRGFFGPCFLAPCPDFSRALEAAQAEQEARVRELREFKAQLEARWQQPEGAGQEP</sequence>
<dbReference type="EMBL" id="JPMI01000156">
    <property type="protein sequence ID" value="KFA91194.1"/>
    <property type="molecule type" value="Genomic_DNA"/>
</dbReference>
<evidence type="ECO:0000313" key="1">
    <source>
        <dbReference type="EMBL" id="KFA91194.1"/>
    </source>
</evidence>
<dbReference type="Proteomes" id="UP000028547">
    <property type="component" value="Unassembled WGS sequence"/>
</dbReference>
<evidence type="ECO:0000313" key="2">
    <source>
        <dbReference type="Proteomes" id="UP000028547"/>
    </source>
</evidence>
<reference evidence="1 2" key="1">
    <citation type="submission" date="2014-07" db="EMBL/GenBank/DDBJ databases">
        <title>Draft Genome Sequence of Gephyronic Acid Producer, Cystobacter violaceus Strain Cb vi76.</title>
        <authorList>
            <person name="Stevens D.C."/>
            <person name="Young J."/>
            <person name="Carmichael R."/>
            <person name="Tan J."/>
            <person name="Taylor R.E."/>
        </authorList>
    </citation>
    <scope>NUCLEOTIDE SEQUENCE [LARGE SCALE GENOMIC DNA]</scope>
    <source>
        <strain evidence="1 2">Cb vi76</strain>
    </source>
</reference>
<proteinExistence type="predicted"/>
<protein>
    <submittedName>
        <fullName evidence="1">Uncharacterized protein</fullName>
    </submittedName>
</protein>
<gene>
    <name evidence="1" type="ORF">Q664_23605</name>
</gene>
<dbReference type="AlphaFoldDB" id="A0A084SRV9"/>
<accession>A0A084SRV9</accession>
<comment type="caution">
    <text evidence="1">The sequence shown here is derived from an EMBL/GenBank/DDBJ whole genome shotgun (WGS) entry which is preliminary data.</text>
</comment>